<dbReference type="InterPro" id="IPR012938">
    <property type="entry name" value="Glc/Sorbosone_DH"/>
</dbReference>
<evidence type="ECO:0000256" key="1">
    <source>
        <dbReference type="SAM" id="MobiDB-lite"/>
    </source>
</evidence>
<dbReference type="Gene3D" id="2.120.10.30">
    <property type="entry name" value="TolB, C-terminal domain"/>
    <property type="match status" value="1"/>
</dbReference>
<dbReference type="Pfam" id="PF07995">
    <property type="entry name" value="GSDH"/>
    <property type="match status" value="1"/>
</dbReference>
<dbReference type="Proteomes" id="UP001500432">
    <property type="component" value="Unassembled WGS sequence"/>
</dbReference>
<dbReference type="InterPro" id="IPR006311">
    <property type="entry name" value="TAT_signal"/>
</dbReference>
<feature type="compositionally biased region" description="Gly residues" evidence="1">
    <location>
        <begin position="40"/>
        <end position="53"/>
    </location>
</feature>
<dbReference type="SUPFAM" id="SSF50952">
    <property type="entry name" value="Soluble quinoprotein glucose dehydrogenase"/>
    <property type="match status" value="1"/>
</dbReference>
<feature type="region of interest" description="Disordered" evidence="1">
    <location>
        <begin position="31"/>
        <end position="56"/>
    </location>
</feature>
<dbReference type="InterPro" id="IPR011041">
    <property type="entry name" value="Quinoprot_gluc/sorb_DH_b-prop"/>
</dbReference>
<name>A0ABN3BQJ2_9MICC</name>
<dbReference type="EMBL" id="BAAAQW010000003">
    <property type="protein sequence ID" value="GAA2199212.1"/>
    <property type="molecule type" value="Genomic_DNA"/>
</dbReference>
<organism evidence="4 5">
    <name type="scientific">Sinomonas flava</name>
    <dbReference type="NCBI Taxonomy" id="496857"/>
    <lineage>
        <taxon>Bacteria</taxon>
        <taxon>Bacillati</taxon>
        <taxon>Actinomycetota</taxon>
        <taxon>Actinomycetes</taxon>
        <taxon>Micrococcales</taxon>
        <taxon>Micrococcaceae</taxon>
        <taxon>Sinomonas</taxon>
    </lineage>
</organism>
<protein>
    <submittedName>
        <fullName evidence="4">PQQ-dependent sugar dehydrogenase</fullName>
    </submittedName>
</protein>
<comment type="caution">
    <text evidence="4">The sequence shown here is derived from an EMBL/GenBank/DDBJ whole genome shotgun (WGS) entry which is preliminary data.</text>
</comment>
<evidence type="ECO:0000313" key="4">
    <source>
        <dbReference type="EMBL" id="GAA2199212.1"/>
    </source>
</evidence>
<proteinExistence type="predicted"/>
<gene>
    <name evidence="4" type="ORF">GCM10009849_14850</name>
</gene>
<sequence length="374" mass="38731">MPPLPRRTFLTLLEAGAGAAALAACTPSNAPNPLTSPGSGAAGSGTGGPGGDGAPRVTRTVAERLSTPWSIAFVPDGSAFVSERDSGRILRLGTGGDPREAARIAVRTDTSEGGLLGLEAAPDFASSGTLYAYYTAERSNRVVALHWDGSSLGGERVLVDGIPEAPIHNGGRIKAGRDGFLYIGTGDATERSSSQDRASLGGKVLRVASDGAPADGNPFGNRVFTYGHRNVQGLAWDSSGRLWASELGPDRDDELNLLQAGSQYGWPSVTGARSSNGSVPAVHVWPSTADASPSALAIVDDVAYVACLRGERLWRLPLPAAGSTGDGSGHLPGATEHFRSQYGRLRDVVQVPGQRELWIATNEGSNSRILAIAI</sequence>
<keyword evidence="5" id="KW-1185">Reference proteome</keyword>
<evidence type="ECO:0000256" key="2">
    <source>
        <dbReference type="SAM" id="SignalP"/>
    </source>
</evidence>
<accession>A0ABN3BQJ2</accession>
<reference evidence="4 5" key="1">
    <citation type="journal article" date="2019" name="Int. J. Syst. Evol. Microbiol.">
        <title>The Global Catalogue of Microorganisms (GCM) 10K type strain sequencing project: providing services to taxonomists for standard genome sequencing and annotation.</title>
        <authorList>
            <consortium name="The Broad Institute Genomics Platform"/>
            <consortium name="The Broad Institute Genome Sequencing Center for Infectious Disease"/>
            <person name="Wu L."/>
            <person name="Ma J."/>
        </authorList>
    </citation>
    <scope>NUCLEOTIDE SEQUENCE [LARGE SCALE GENOMIC DNA]</scope>
    <source>
        <strain evidence="4 5">JCM 16034</strain>
    </source>
</reference>
<feature type="signal peptide" evidence="2">
    <location>
        <begin position="1"/>
        <end position="30"/>
    </location>
</feature>
<dbReference type="PROSITE" id="PS51257">
    <property type="entry name" value="PROKAR_LIPOPROTEIN"/>
    <property type="match status" value="1"/>
</dbReference>
<keyword evidence="2" id="KW-0732">Signal</keyword>
<dbReference type="PANTHER" id="PTHR19328:SF13">
    <property type="entry name" value="HIPL1 PROTEIN"/>
    <property type="match status" value="1"/>
</dbReference>
<dbReference type="PANTHER" id="PTHR19328">
    <property type="entry name" value="HEDGEHOG-INTERACTING PROTEIN"/>
    <property type="match status" value="1"/>
</dbReference>
<dbReference type="InterPro" id="IPR011042">
    <property type="entry name" value="6-blade_b-propeller_TolB-like"/>
</dbReference>
<evidence type="ECO:0000313" key="5">
    <source>
        <dbReference type="Proteomes" id="UP001500432"/>
    </source>
</evidence>
<dbReference type="RefSeq" id="WP_344299018.1">
    <property type="nucleotide sequence ID" value="NZ_BAAAQW010000003.1"/>
</dbReference>
<feature type="domain" description="Glucose/Sorbosone dehydrogenase" evidence="3">
    <location>
        <begin position="65"/>
        <end position="364"/>
    </location>
</feature>
<dbReference type="PROSITE" id="PS51318">
    <property type="entry name" value="TAT"/>
    <property type="match status" value="1"/>
</dbReference>
<feature type="chain" id="PRO_5046889603" evidence="2">
    <location>
        <begin position="31"/>
        <end position="374"/>
    </location>
</feature>
<evidence type="ECO:0000259" key="3">
    <source>
        <dbReference type="Pfam" id="PF07995"/>
    </source>
</evidence>